<dbReference type="STRING" id="187493.CN03_02640"/>
<evidence type="ECO:0000256" key="4">
    <source>
        <dbReference type="ARBA" id="ARBA00022692"/>
    </source>
</evidence>
<keyword evidence="6 8" id="KW-1133">Transmembrane helix</keyword>
<dbReference type="eggNOG" id="COG2891">
    <property type="taxonomic scope" value="Bacteria"/>
</dbReference>
<evidence type="ECO:0000313" key="9">
    <source>
        <dbReference type="EMBL" id="CCU73507.1"/>
    </source>
</evidence>
<dbReference type="GO" id="GO:0005886">
    <property type="term" value="C:plasma membrane"/>
    <property type="evidence" value="ECO:0007669"/>
    <property type="project" value="UniProtKB-SubCell"/>
</dbReference>
<reference evidence="9 10" key="1">
    <citation type="journal article" date="2013" name="Genome Announc.">
        <title>Genome Sequence of Thalassolituus oleivorans MIL-1 (DSM 14913T).</title>
        <authorList>
            <person name="Golyshin P.N."/>
            <person name="Werner J."/>
            <person name="Chernikova T.N."/>
            <person name="Tran H."/>
            <person name="Ferrer M."/>
            <person name="Yakimov M.M."/>
            <person name="Teeling H."/>
            <person name="Golyshina O.V."/>
        </authorList>
    </citation>
    <scope>NUCLEOTIDE SEQUENCE [LARGE SCALE GENOMIC DNA]</scope>
    <source>
        <strain evidence="9 10">MIL-1</strain>
    </source>
</reference>
<dbReference type="Proteomes" id="UP000011866">
    <property type="component" value="Chromosome"/>
</dbReference>
<keyword evidence="5" id="KW-0133">Cell shape</keyword>
<dbReference type="InterPro" id="IPR026034">
    <property type="entry name" value="MreD_proteobac"/>
</dbReference>
<keyword evidence="3" id="KW-1003">Cell membrane</keyword>
<organism evidence="9 10">
    <name type="scientific">Thalassolituus oleivorans MIL-1</name>
    <dbReference type="NCBI Taxonomy" id="1298593"/>
    <lineage>
        <taxon>Bacteria</taxon>
        <taxon>Pseudomonadati</taxon>
        <taxon>Pseudomonadota</taxon>
        <taxon>Gammaproteobacteria</taxon>
        <taxon>Oceanospirillales</taxon>
        <taxon>Oceanospirillaceae</taxon>
        <taxon>Thalassolituus</taxon>
    </lineage>
</organism>
<sequence length="158" mass="18412">MSARAIFFSFFMIFIAFVLEHLPLPVVVDWFQPAWVMLCITALVLFAPNVFGLWLAIPLGLMMDVEQGTLLGLHVVMVTVHILMLQILYRRMFLFNVLQQAIVIMLLIAMQQLIHYWGLLMINGDSRPVLLWMPAFMSAILWPWVYTVGYKSLRRMQH</sequence>
<gene>
    <name evidence="9" type="ORF">TOL_3111</name>
</gene>
<name>M5DVS4_9GAMM</name>
<dbReference type="NCBIfam" id="TIGR03426">
    <property type="entry name" value="shape_MreD"/>
    <property type="match status" value="1"/>
</dbReference>
<keyword evidence="7 8" id="KW-0472">Membrane</keyword>
<evidence type="ECO:0000256" key="8">
    <source>
        <dbReference type="SAM" id="Phobius"/>
    </source>
</evidence>
<dbReference type="GeneID" id="79177845"/>
<dbReference type="EMBL" id="HF680312">
    <property type="protein sequence ID" value="CCU73507.1"/>
    <property type="molecule type" value="Genomic_DNA"/>
</dbReference>
<dbReference type="GO" id="GO:0008360">
    <property type="term" value="P:regulation of cell shape"/>
    <property type="evidence" value="ECO:0007669"/>
    <property type="project" value="UniProtKB-KW"/>
</dbReference>
<evidence type="ECO:0000313" key="10">
    <source>
        <dbReference type="Proteomes" id="UP000011866"/>
    </source>
</evidence>
<evidence type="ECO:0000256" key="3">
    <source>
        <dbReference type="ARBA" id="ARBA00022475"/>
    </source>
</evidence>
<dbReference type="RefSeq" id="WP_015488217.1">
    <property type="nucleotide sequence ID" value="NC_020888.1"/>
</dbReference>
<evidence type="ECO:0000256" key="1">
    <source>
        <dbReference type="ARBA" id="ARBA00004651"/>
    </source>
</evidence>
<dbReference type="HOGENOM" id="CLU_119315_0_0_6"/>
<accession>M5DVS4</accession>
<evidence type="ECO:0000256" key="5">
    <source>
        <dbReference type="ARBA" id="ARBA00022960"/>
    </source>
</evidence>
<keyword evidence="10" id="KW-1185">Reference proteome</keyword>
<protein>
    <submittedName>
        <fullName evidence="9">Uncharacterized protein</fullName>
    </submittedName>
</protein>
<feature type="transmembrane region" description="Helical" evidence="8">
    <location>
        <begin position="35"/>
        <end position="57"/>
    </location>
</feature>
<proteinExistence type="inferred from homology"/>
<comment type="similarity">
    <text evidence="2">Belongs to the MreD family.</text>
</comment>
<dbReference type="KEGG" id="tol:TOL_3111"/>
<dbReference type="AlphaFoldDB" id="M5DVS4"/>
<evidence type="ECO:0000256" key="7">
    <source>
        <dbReference type="ARBA" id="ARBA00023136"/>
    </source>
</evidence>
<feature type="transmembrane region" description="Helical" evidence="8">
    <location>
        <begin position="69"/>
        <end position="89"/>
    </location>
</feature>
<dbReference type="PANTHER" id="PTHR37484">
    <property type="entry name" value="ROD SHAPE-DETERMINING PROTEIN MRED"/>
    <property type="match status" value="1"/>
</dbReference>
<dbReference type="Pfam" id="PF04093">
    <property type="entry name" value="MreD"/>
    <property type="match status" value="1"/>
</dbReference>
<evidence type="ECO:0000256" key="2">
    <source>
        <dbReference type="ARBA" id="ARBA00007776"/>
    </source>
</evidence>
<comment type="subcellular location">
    <subcellularLocation>
        <location evidence="1">Cell membrane</location>
        <topology evidence="1">Multi-pass membrane protein</topology>
    </subcellularLocation>
</comment>
<evidence type="ECO:0000256" key="6">
    <source>
        <dbReference type="ARBA" id="ARBA00022989"/>
    </source>
</evidence>
<keyword evidence="4 8" id="KW-0812">Transmembrane</keyword>
<dbReference type="PANTHER" id="PTHR37484:SF1">
    <property type="entry name" value="ROD SHAPE-DETERMINING PROTEIN MRED"/>
    <property type="match status" value="1"/>
</dbReference>
<feature type="transmembrane region" description="Helical" evidence="8">
    <location>
        <begin position="6"/>
        <end position="28"/>
    </location>
</feature>
<dbReference type="InterPro" id="IPR007227">
    <property type="entry name" value="Cell_shape_determining_MreD"/>
</dbReference>
<feature type="transmembrane region" description="Helical" evidence="8">
    <location>
        <begin position="129"/>
        <end position="149"/>
    </location>
</feature>
<feature type="transmembrane region" description="Helical" evidence="8">
    <location>
        <begin position="101"/>
        <end position="123"/>
    </location>
</feature>